<reference evidence="15 16" key="1">
    <citation type="journal article" date="2023" name="bioRxiv">
        <title>Conserved and derived expression patterns and positive selection on dental genes reveal complex evolutionary context of ever-growing rodent molars.</title>
        <authorList>
            <person name="Calamari Z.T."/>
            <person name="Song A."/>
            <person name="Cohen E."/>
            <person name="Akter M."/>
            <person name="Roy R.D."/>
            <person name="Hallikas O."/>
            <person name="Christensen M.M."/>
            <person name="Li P."/>
            <person name="Marangoni P."/>
            <person name="Jernvall J."/>
            <person name="Klein O.D."/>
        </authorList>
    </citation>
    <scope>NUCLEOTIDE SEQUENCE [LARGE SCALE GENOMIC DNA]</scope>
    <source>
        <strain evidence="15">V071</strain>
    </source>
</reference>
<keyword evidence="2" id="KW-1003">Cell membrane</keyword>
<keyword evidence="9 12" id="KW-0675">Receptor</keyword>
<dbReference type="InterPro" id="IPR000725">
    <property type="entry name" value="Olfact_rcpt"/>
</dbReference>
<evidence type="ECO:0000259" key="14">
    <source>
        <dbReference type="PROSITE" id="PS50262"/>
    </source>
</evidence>
<dbReference type="InterPro" id="IPR050516">
    <property type="entry name" value="Olfactory_GPCR"/>
</dbReference>
<dbReference type="Proteomes" id="UP001488838">
    <property type="component" value="Unassembled WGS sequence"/>
</dbReference>
<evidence type="ECO:0000313" key="15">
    <source>
        <dbReference type="EMBL" id="KAK7795865.1"/>
    </source>
</evidence>
<evidence type="ECO:0000256" key="1">
    <source>
        <dbReference type="ARBA" id="ARBA00004651"/>
    </source>
</evidence>
<dbReference type="PROSITE" id="PS00237">
    <property type="entry name" value="G_PROTEIN_RECEP_F1_1"/>
    <property type="match status" value="1"/>
</dbReference>
<sequence length="502" mass="55680">MNNYTDVVEFVLQGFSGGPVFQACSLAFFSIFYVLGLAANILIIMAISLNSSLHTPMYFFLANLALLDISCTSTVLPKLLEGLAGKGSHISYKGCLTQVFFLIWFLGAELLLLSAMAYDRYVAICRPLHYSMLMSRPVCLMLAGTVWVISIVNSFINTGLMARLHFCGPNQIHHFLCEIPTLLQLSCSPTTLNNIMTIIADVYFGVINFLFIMISYNFIIASILRIRSAEALAGNTLIFMAISLNQSLHTPMYFFIANLALLDIACTSTVLPKMLEGLVEKGSYISYKGCLTQLFFLTWVLGAELLLLTAMAYDRYVAICRPLHYSMLMSRSVCVLLAGTVWVSSAINTSVHTGLMTRLHFCGPNQIHHFLCEIPTLLQLSCSPTTLNNIMTIIADVYFGVVNFLFTMISYSFIIASILRIRSAEGKKRAFSTCSAHLMVVTLYYSTVIYTYVQPGSGSSLENSKVVVLLYTAVCPTLNPLIYSLRNKDVKVALRKVFPCVC</sequence>
<dbReference type="GO" id="GO:0004984">
    <property type="term" value="F:olfactory receptor activity"/>
    <property type="evidence" value="ECO:0007669"/>
    <property type="project" value="InterPro"/>
</dbReference>
<dbReference type="InterPro" id="IPR017452">
    <property type="entry name" value="GPCR_Rhodpsn_7TM"/>
</dbReference>
<dbReference type="SUPFAM" id="SSF81321">
    <property type="entry name" value="Family A G protein-coupled receptor-like"/>
    <property type="match status" value="2"/>
</dbReference>
<evidence type="ECO:0000256" key="12">
    <source>
        <dbReference type="RuleBase" id="RU000688"/>
    </source>
</evidence>
<keyword evidence="6 13" id="KW-1133">Transmembrane helix</keyword>
<comment type="function">
    <text evidence="11">Possible taste receptor.</text>
</comment>
<dbReference type="EMBL" id="JBBHLL010001638">
    <property type="protein sequence ID" value="KAK7795865.1"/>
    <property type="molecule type" value="Genomic_DNA"/>
</dbReference>
<keyword evidence="7 12" id="KW-0297">G-protein coupled receptor</keyword>
<evidence type="ECO:0000256" key="5">
    <source>
        <dbReference type="ARBA" id="ARBA00022725"/>
    </source>
</evidence>
<dbReference type="CDD" id="cd15232">
    <property type="entry name" value="7tmA_OR13-like"/>
    <property type="match status" value="1"/>
</dbReference>
<evidence type="ECO:0000256" key="4">
    <source>
        <dbReference type="ARBA" id="ARBA00022692"/>
    </source>
</evidence>
<feature type="transmembrane region" description="Helical" evidence="13">
    <location>
        <begin position="431"/>
        <end position="453"/>
    </location>
</feature>
<evidence type="ECO:0000256" key="10">
    <source>
        <dbReference type="ARBA" id="ARBA00023224"/>
    </source>
</evidence>
<dbReference type="Pfam" id="PF13853">
    <property type="entry name" value="7tm_4"/>
    <property type="match status" value="2"/>
</dbReference>
<name>A0AAW0H0M4_MYOGA</name>
<evidence type="ECO:0000256" key="6">
    <source>
        <dbReference type="ARBA" id="ARBA00022989"/>
    </source>
</evidence>
<keyword evidence="10 12" id="KW-0807">Transducer</keyword>
<evidence type="ECO:0000256" key="11">
    <source>
        <dbReference type="ARBA" id="ARBA00053672"/>
    </source>
</evidence>
<feature type="transmembrane region" description="Helical" evidence="13">
    <location>
        <begin position="397"/>
        <end position="419"/>
    </location>
</feature>
<evidence type="ECO:0000256" key="7">
    <source>
        <dbReference type="ARBA" id="ARBA00023040"/>
    </source>
</evidence>
<dbReference type="FunFam" id="1.20.1070.10:FF:000015">
    <property type="entry name" value="Olfactory receptor"/>
    <property type="match status" value="2"/>
</dbReference>
<evidence type="ECO:0000256" key="2">
    <source>
        <dbReference type="ARBA" id="ARBA00022475"/>
    </source>
</evidence>
<dbReference type="Gene3D" id="1.20.1070.10">
    <property type="entry name" value="Rhodopsin 7-helix transmembrane proteins"/>
    <property type="match status" value="2"/>
</dbReference>
<feature type="transmembrane region" description="Helical" evidence="13">
    <location>
        <begin position="96"/>
        <end position="118"/>
    </location>
</feature>
<proteinExistence type="inferred from homology"/>
<evidence type="ECO:0000256" key="9">
    <source>
        <dbReference type="ARBA" id="ARBA00023170"/>
    </source>
</evidence>
<keyword evidence="4 12" id="KW-0812">Transmembrane</keyword>
<evidence type="ECO:0000313" key="16">
    <source>
        <dbReference type="Proteomes" id="UP001488838"/>
    </source>
</evidence>
<feature type="transmembrane region" description="Helical" evidence="13">
    <location>
        <begin position="202"/>
        <end position="224"/>
    </location>
</feature>
<feature type="transmembrane region" description="Helical" evidence="13">
    <location>
        <begin position="325"/>
        <end position="347"/>
    </location>
</feature>
<feature type="domain" description="G-protein coupled receptors family 1 profile" evidence="14">
    <location>
        <begin position="39"/>
        <end position="228"/>
    </location>
</feature>
<comment type="caution">
    <text evidence="15">The sequence shown here is derived from an EMBL/GenBank/DDBJ whole genome shotgun (WGS) entry which is preliminary data.</text>
</comment>
<feature type="transmembrane region" description="Helical" evidence="13">
    <location>
        <begin position="138"/>
        <end position="156"/>
    </location>
</feature>
<evidence type="ECO:0000256" key="13">
    <source>
        <dbReference type="SAM" id="Phobius"/>
    </source>
</evidence>
<feature type="transmembrane region" description="Helical" evidence="13">
    <location>
        <begin position="57"/>
        <end position="76"/>
    </location>
</feature>
<dbReference type="GO" id="GO:0004930">
    <property type="term" value="F:G protein-coupled receptor activity"/>
    <property type="evidence" value="ECO:0007669"/>
    <property type="project" value="UniProtKB-KW"/>
</dbReference>
<evidence type="ECO:0000256" key="8">
    <source>
        <dbReference type="ARBA" id="ARBA00023136"/>
    </source>
</evidence>
<dbReference type="InterPro" id="IPR000276">
    <property type="entry name" value="GPCR_Rhodpsn"/>
</dbReference>
<feature type="transmembrane region" description="Helical" evidence="13">
    <location>
        <begin position="20"/>
        <end position="45"/>
    </location>
</feature>
<dbReference type="PANTHER" id="PTHR26452">
    <property type="entry name" value="OLFACTORY RECEPTOR"/>
    <property type="match status" value="1"/>
</dbReference>
<comment type="similarity">
    <text evidence="12">Belongs to the G-protein coupled receptor 1 family.</text>
</comment>
<keyword evidence="5" id="KW-0552">Olfaction</keyword>
<keyword evidence="8 13" id="KW-0472">Membrane</keyword>
<feature type="transmembrane region" description="Helical" evidence="13">
    <location>
        <begin position="465"/>
        <end position="485"/>
    </location>
</feature>
<gene>
    <name evidence="15" type="ORF">U0070_020904</name>
</gene>
<keyword evidence="3" id="KW-0716">Sensory transduction</keyword>
<protein>
    <recommendedName>
        <fullName evidence="14">G-protein coupled receptors family 1 profile domain-containing protein</fullName>
    </recommendedName>
</protein>
<feature type="domain" description="G-protein coupled receptors family 1 profile" evidence="14">
    <location>
        <begin position="234"/>
        <end position="483"/>
    </location>
</feature>
<dbReference type="PRINTS" id="PR00237">
    <property type="entry name" value="GPCRRHODOPSN"/>
</dbReference>
<evidence type="ECO:0000256" key="3">
    <source>
        <dbReference type="ARBA" id="ARBA00022606"/>
    </source>
</evidence>
<organism evidence="15 16">
    <name type="scientific">Myodes glareolus</name>
    <name type="common">Bank vole</name>
    <name type="synonym">Clethrionomys glareolus</name>
    <dbReference type="NCBI Taxonomy" id="447135"/>
    <lineage>
        <taxon>Eukaryota</taxon>
        <taxon>Metazoa</taxon>
        <taxon>Chordata</taxon>
        <taxon>Craniata</taxon>
        <taxon>Vertebrata</taxon>
        <taxon>Euteleostomi</taxon>
        <taxon>Mammalia</taxon>
        <taxon>Eutheria</taxon>
        <taxon>Euarchontoglires</taxon>
        <taxon>Glires</taxon>
        <taxon>Rodentia</taxon>
        <taxon>Myomorpha</taxon>
        <taxon>Muroidea</taxon>
        <taxon>Cricetidae</taxon>
        <taxon>Arvicolinae</taxon>
        <taxon>Myodes</taxon>
    </lineage>
</organism>
<comment type="subcellular location">
    <subcellularLocation>
        <location evidence="1">Cell membrane</location>
        <topology evidence="1">Multi-pass membrane protein</topology>
    </subcellularLocation>
</comment>
<keyword evidence="16" id="KW-1185">Reference proteome</keyword>
<dbReference type="PRINTS" id="PR00245">
    <property type="entry name" value="OLFACTORYR"/>
</dbReference>
<dbReference type="AlphaFoldDB" id="A0AAW0H0M4"/>
<feature type="transmembrane region" description="Helical" evidence="13">
    <location>
        <begin position="291"/>
        <end position="313"/>
    </location>
</feature>
<dbReference type="PROSITE" id="PS50262">
    <property type="entry name" value="G_PROTEIN_RECEP_F1_2"/>
    <property type="match status" value="2"/>
</dbReference>
<dbReference type="GO" id="GO:0005886">
    <property type="term" value="C:plasma membrane"/>
    <property type="evidence" value="ECO:0007669"/>
    <property type="project" value="UniProtKB-SubCell"/>
</dbReference>
<accession>A0AAW0H0M4</accession>